<feature type="domain" description="Protein kinase" evidence="4">
    <location>
        <begin position="431"/>
        <end position="576"/>
    </location>
</feature>
<comment type="caution">
    <text evidence="5">The sequence shown here is derived from an EMBL/GenBank/DDBJ whole genome shotgun (WGS) entry which is preliminary data.</text>
</comment>
<dbReference type="PANTHER" id="PTHR47989">
    <property type="entry name" value="OS01G0750732 PROTEIN"/>
    <property type="match status" value="1"/>
</dbReference>
<protein>
    <recommendedName>
        <fullName evidence="4">Protein kinase domain-containing protein</fullName>
    </recommendedName>
</protein>
<keyword evidence="1" id="KW-0808">Transferase</keyword>
<accession>A0A8K0HIS0</accession>
<dbReference type="SUPFAM" id="SSF56112">
    <property type="entry name" value="Protein kinase-like (PK-like)"/>
    <property type="match status" value="1"/>
</dbReference>
<evidence type="ECO:0000313" key="6">
    <source>
        <dbReference type="Proteomes" id="UP000796880"/>
    </source>
</evidence>
<evidence type="ECO:0000256" key="3">
    <source>
        <dbReference type="ARBA" id="ARBA00022840"/>
    </source>
</evidence>
<organism evidence="5 6">
    <name type="scientific">Rhamnella rubrinervis</name>
    <dbReference type="NCBI Taxonomy" id="2594499"/>
    <lineage>
        <taxon>Eukaryota</taxon>
        <taxon>Viridiplantae</taxon>
        <taxon>Streptophyta</taxon>
        <taxon>Embryophyta</taxon>
        <taxon>Tracheophyta</taxon>
        <taxon>Spermatophyta</taxon>
        <taxon>Magnoliopsida</taxon>
        <taxon>eudicotyledons</taxon>
        <taxon>Gunneridae</taxon>
        <taxon>Pentapetalae</taxon>
        <taxon>rosids</taxon>
        <taxon>fabids</taxon>
        <taxon>Rosales</taxon>
        <taxon>Rhamnaceae</taxon>
        <taxon>rhamnoid group</taxon>
        <taxon>Rhamneae</taxon>
        <taxon>Rhamnella</taxon>
    </lineage>
</organism>
<evidence type="ECO:0000259" key="4">
    <source>
        <dbReference type="PROSITE" id="PS50011"/>
    </source>
</evidence>
<dbReference type="InterPro" id="IPR000719">
    <property type="entry name" value="Prot_kinase_dom"/>
</dbReference>
<dbReference type="GO" id="GO:0005524">
    <property type="term" value="F:ATP binding"/>
    <property type="evidence" value="ECO:0007669"/>
    <property type="project" value="UniProtKB-KW"/>
</dbReference>
<evidence type="ECO:0000256" key="2">
    <source>
        <dbReference type="ARBA" id="ARBA00022741"/>
    </source>
</evidence>
<dbReference type="Pfam" id="PF07714">
    <property type="entry name" value="PK_Tyr_Ser-Thr"/>
    <property type="match status" value="1"/>
</dbReference>
<dbReference type="InterPro" id="IPR008266">
    <property type="entry name" value="Tyr_kinase_AS"/>
</dbReference>
<reference evidence="5" key="1">
    <citation type="submission" date="2020-03" db="EMBL/GenBank/DDBJ databases">
        <title>A high-quality chromosome-level genome assembly of a woody plant with both climbing and erect habits, Rhamnella rubrinervis.</title>
        <authorList>
            <person name="Lu Z."/>
            <person name="Yang Y."/>
            <person name="Zhu X."/>
            <person name="Sun Y."/>
        </authorList>
    </citation>
    <scope>NUCLEOTIDE SEQUENCE</scope>
    <source>
        <strain evidence="5">BYM</strain>
        <tissue evidence="5">Leaf</tissue>
    </source>
</reference>
<dbReference type="InterPro" id="IPR014729">
    <property type="entry name" value="Rossmann-like_a/b/a_fold"/>
</dbReference>
<evidence type="ECO:0000313" key="5">
    <source>
        <dbReference type="EMBL" id="KAF3452413.1"/>
    </source>
</evidence>
<dbReference type="OrthoDB" id="1857192at2759"/>
<keyword evidence="2" id="KW-0547">Nucleotide-binding</keyword>
<dbReference type="Gene3D" id="3.30.200.20">
    <property type="entry name" value="Phosphorylase Kinase, domain 1"/>
    <property type="match status" value="1"/>
</dbReference>
<dbReference type="Proteomes" id="UP000796880">
    <property type="component" value="Unassembled WGS sequence"/>
</dbReference>
<keyword evidence="1" id="KW-0723">Serine/threonine-protein kinase</keyword>
<gene>
    <name evidence="5" type="ORF">FNV43_RR02846</name>
</gene>
<dbReference type="Gene3D" id="3.40.50.620">
    <property type="entry name" value="HUPs"/>
    <property type="match status" value="1"/>
</dbReference>
<dbReference type="Gene3D" id="1.10.510.10">
    <property type="entry name" value="Transferase(Phosphotransferase) domain 1"/>
    <property type="match status" value="1"/>
</dbReference>
<dbReference type="GO" id="GO:0004713">
    <property type="term" value="F:protein tyrosine kinase activity"/>
    <property type="evidence" value="ECO:0007669"/>
    <property type="project" value="InterPro"/>
</dbReference>
<dbReference type="EMBL" id="VOIH02000002">
    <property type="protein sequence ID" value="KAF3452413.1"/>
    <property type="molecule type" value="Genomic_DNA"/>
</dbReference>
<keyword evidence="1" id="KW-0418">Kinase</keyword>
<dbReference type="SMART" id="SM00219">
    <property type="entry name" value="TyrKc"/>
    <property type="match status" value="1"/>
</dbReference>
<dbReference type="FunFam" id="3.30.200.20:FF:000162">
    <property type="entry name" value="Adenine nucleotide alpha hydrolase-like domain kinase"/>
    <property type="match status" value="1"/>
</dbReference>
<evidence type="ECO:0000256" key="1">
    <source>
        <dbReference type="ARBA" id="ARBA00022527"/>
    </source>
</evidence>
<dbReference type="PANTHER" id="PTHR47989:SF37">
    <property type="entry name" value="INACTIVE PROTEIN KINASE SELMODRAFT_444075"/>
    <property type="match status" value="1"/>
</dbReference>
<dbReference type="InterPro" id="IPR011009">
    <property type="entry name" value="Kinase-like_dom_sf"/>
</dbReference>
<dbReference type="InterPro" id="IPR001245">
    <property type="entry name" value="Ser-Thr/Tyr_kinase_cat_dom"/>
</dbReference>
<dbReference type="PROSITE" id="PS00109">
    <property type="entry name" value="PROTEIN_KINASE_TYR"/>
    <property type="match status" value="1"/>
</dbReference>
<dbReference type="AlphaFoldDB" id="A0A8K0HIS0"/>
<keyword evidence="6" id="KW-1185">Reference proteome</keyword>
<dbReference type="PROSITE" id="PS50011">
    <property type="entry name" value="PROTEIN_KINASE_DOM"/>
    <property type="match status" value="1"/>
</dbReference>
<dbReference type="GO" id="GO:0004674">
    <property type="term" value="F:protein serine/threonine kinase activity"/>
    <property type="evidence" value="ECO:0007669"/>
    <property type="project" value="UniProtKB-KW"/>
</dbReference>
<dbReference type="InterPro" id="IPR020635">
    <property type="entry name" value="Tyr_kinase_cat_dom"/>
</dbReference>
<proteinExistence type="predicted"/>
<keyword evidence="3" id="KW-0067">ATP-binding</keyword>
<sequence>MDREVILVAVDASKEITDYALEWAVRNVTRPTDYLILLAVFPSLRSPPASPNNAAQHSRKTQLFSRLLKKLGLDCSKEKKSSDNVGLISGVDQGFFNRIHNVCEHMIQQLCSVHDLMQVHSEVEVVADVEVGLIASKAKELEATWVILDRRLKEESDYCLKQLNCNIVLIDHSIPKILRSVSLPTGKNLNKDVHQRDQTETGMLCVLPSSATDSYSAITRSSLGTASPIFDSDVSFSLPSTDKDELHMTRNHFLDLKAQKFHNKVRAQVTSSQSCLHSKVQQGNKTSSFDTGKLPHKLLSNPLYEKTNAYGRLSKTKSGEVTLEVTQTSPTPGRRAVDSPRMRRIVDGPLLSKHMITRRGSLTCDKNDVPASPTSPTIERTSSIRKAMSLSIKQPPLPPPLCSVCKHNTPIFGKAPRKFSFKEIERATDGFSSKNFLAQGGYGPVYNGVLPDGQVVAVKQHNKLSAQGASEFCSEVEVLSCAQHRNLVMLVGYCIETEWLLIYEFACNGSLEKHLFGTDVNELMSWHNRMKVAIGAARGLRYLHEDCRVGCIVHRDFRPNNILLTHDFEPMVSLCF</sequence>
<name>A0A8K0HIS0_9ROSA</name>